<dbReference type="VEuPathDB" id="FungiDB:CJJ07_000674"/>
<dbReference type="Gene3D" id="1.10.1040.10">
    <property type="entry name" value="N-(1-d-carboxylethyl)-l-norvaline Dehydrogenase, domain 2"/>
    <property type="match status" value="1"/>
</dbReference>
<keyword evidence="5" id="KW-0560">Oxidoreductase</keyword>
<dbReference type="PANTHER" id="PTHR22981">
    <property type="entry name" value="3-HYDROXYISOBUTYRATE DEHYDROGENASE-RELATED"/>
    <property type="match status" value="1"/>
</dbReference>
<dbReference type="EC" id="1.1.1.31" evidence="3"/>
<dbReference type="EMBL" id="LGST01000057">
    <property type="protein sequence ID" value="KND96312.1"/>
    <property type="molecule type" value="Genomic_DNA"/>
</dbReference>
<keyword evidence="6" id="KW-0520">NAD</keyword>
<dbReference type="VEuPathDB" id="FungiDB:B9J08_004804"/>
<dbReference type="InterPro" id="IPR002204">
    <property type="entry name" value="3-OH-isobutyrate_DH-rel_CS"/>
</dbReference>
<dbReference type="AlphaFoldDB" id="A0A0L0NQ73"/>
<dbReference type="VEuPathDB" id="FungiDB:CJJ09_004816"/>
<name>A0A0L0NQ73_CANAR</name>
<dbReference type="InterPro" id="IPR013328">
    <property type="entry name" value="6PGD_dom2"/>
</dbReference>
<dbReference type="GO" id="GO:0008442">
    <property type="term" value="F:3-hydroxyisobutyrate dehydrogenase activity"/>
    <property type="evidence" value="ECO:0007669"/>
    <property type="project" value="UniProtKB-EC"/>
</dbReference>
<evidence type="ECO:0000259" key="8">
    <source>
        <dbReference type="Pfam" id="PF03446"/>
    </source>
</evidence>
<sequence>MHGTVQSFCGVQRINRAHFPHLQISANNDLFPAMSLRFARFLSTTPTLRANYGFIGLGQMGQHMARHIYAKMEPLDKLYVFDTVPEATASFVDTVTQQKPEAKSQLHTLDAIPKFVTDVDAQLDFIVLMVPEGKHVKGVVSELVDAYKKNPQTGLTTFLDSSTIDIPTSVEVHQMVKKELPEFDFIDTPVSGGVAGARKGTLSFMLSREDHKDVAPDLVKLLNMMGTNIFPCGKNHGAGLAAKLSNNYLLAVTNLAVADSFQLAKSFGLNLQHYAKLVSVSTGKSWASVDNCPIPGVYPENNLPADVGYKGGFITKLTKKDLVLATDCANQYDRALFLGPTARKWYLKACEREDLGSRDLGVLYEWLGELEEKNGEYVDKKTSESFKV</sequence>
<dbReference type="Gene3D" id="3.40.50.720">
    <property type="entry name" value="NAD(P)-binding Rossmann-like Domain"/>
    <property type="match status" value="1"/>
</dbReference>
<dbReference type="SUPFAM" id="SSF48179">
    <property type="entry name" value="6-phosphogluconate dehydrogenase C-terminal domain-like"/>
    <property type="match status" value="1"/>
</dbReference>
<comment type="pathway">
    <text evidence="1">Amino-acid degradation; L-valine degradation.</text>
</comment>
<comment type="caution">
    <text evidence="10">The sequence shown here is derived from an EMBL/GenBank/DDBJ whole genome shotgun (WGS) entry which is preliminary data.</text>
</comment>
<reference evidence="11" key="1">
    <citation type="journal article" date="2015" name="BMC Genomics">
        <title>Draft genome of a commonly misdiagnosed multidrug resistant pathogen Candida auris.</title>
        <authorList>
            <person name="Chatterjee S."/>
            <person name="Alampalli S.V."/>
            <person name="Nageshan R.K."/>
            <person name="Chettiar S.T."/>
            <person name="Joshi S."/>
            <person name="Tatu U.S."/>
        </authorList>
    </citation>
    <scope>NUCLEOTIDE SEQUENCE [LARGE SCALE GENOMIC DNA]</scope>
    <source>
        <strain evidence="11">6684</strain>
    </source>
</reference>
<dbReference type="Proteomes" id="UP000037122">
    <property type="component" value="Unassembled WGS sequence"/>
</dbReference>
<accession>A0A0L0NQ73</accession>
<feature type="domain" description="6-phosphogluconate dehydrogenase NADP-binding" evidence="8">
    <location>
        <begin position="52"/>
        <end position="232"/>
    </location>
</feature>
<dbReference type="GO" id="GO:0005739">
    <property type="term" value="C:mitochondrion"/>
    <property type="evidence" value="ECO:0007669"/>
    <property type="project" value="TreeGrafter"/>
</dbReference>
<evidence type="ECO:0000313" key="11">
    <source>
        <dbReference type="Proteomes" id="UP000037122"/>
    </source>
</evidence>
<dbReference type="InterPro" id="IPR036291">
    <property type="entry name" value="NAD(P)-bd_dom_sf"/>
</dbReference>
<evidence type="ECO:0000256" key="2">
    <source>
        <dbReference type="ARBA" id="ARBA00006013"/>
    </source>
</evidence>
<evidence type="ECO:0000256" key="3">
    <source>
        <dbReference type="ARBA" id="ARBA00012991"/>
    </source>
</evidence>
<dbReference type="VEuPathDB" id="FungiDB:CJJ09_004815"/>
<dbReference type="GO" id="GO:0050661">
    <property type="term" value="F:NADP binding"/>
    <property type="evidence" value="ECO:0007669"/>
    <property type="project" value="InterPro"/>
</dbReference>
<evidence type="ECO:0000259" key="9">
    <source>
        <dbReference type="Pfam" id="PF14833"/>
    </source>
</evidence>
<feature type="domain" description="3-hydroxyisobutyrate dehydrogenase-like NAD-binding" evidence="9">
    <location>
        <begin position="237"/>
        <end position="361"/>
    </location>
</feature>
<comment type="similarity">
    <text evidence="2">Belongs to the HIBADH-related family. 3-hydroxyisobutyrate dehydrogenase subfamily.</text>
</comment>
<dbReference type="InterPro" id="IPR006115">
    <property type="entry name" value="6PGDH_NADP-bd"/>
</dbReference>
<evidence type="ECO:0000256" key="5">
    <source>
        <dbReference type="ARBA" id="ARBA00023002"/>
    </source>
</evidence>
<dbReference type="Pfam" id="PF03446">
    <property type="entry name" value="NAD_binding_2"/>
    <property type="match status" value="1"/>
</dbReference>
<dbReference type="GO" id="GO:0006574">
    <property type="term" value="P:L-valine catabolic process"/>
    <property type="evidence" value="ECO:0007669"/>
    <property type="project" value="TreeGrafter"/>
</dbReference>
<protein>
    <recommendedName>
        <fullName evidence="3">3-hydroxyisobutyrate dehydrogenase</fullName>
        <ecNumber evidence="3">1.1.1.31</ecNumber>
    </recommendedName>
</protein>
<dbReference type="SUPFAM" id="SSF51735">
    <property type="entry name" value="NAD(P)-binding Rossmann-fold domains"/>
    <property type="match status" value="1"/>
</dbReference>
<dbReference type="PROSITE" id="PS00895">
    <property type="entry name" value="3_HYDROXYISOBUT_DH"/>
    <property type="match status" value="1"/>
</dbReference>
<evidence type="ECO:0000256" key="6">
    <source>
        <dbReference type="ARBA" id="ARBA00023027"/>
    </source>
</evidence>
<dbReference type="InterPro" id="IPR008927">
    <property type="entry name" value="6-PGluconate_DH-like_C_sf"/>
</dbReference>
<dbReference type="PANTHER" id="PTHR22981:SF7">
    <property type="entry name" value="3-HYDROXYISOBUTYRATE DEHYDROGENASE, MITOCHONDRIAL"/>
    <property type="match status" value="1"/>
</dbReference>
<evidence type="ECO:0000256" key="4">
    <source>
        <dbReference type="ARBA" id="ARBA00022456"/>
    </source>
</evidence>
<dbReference type="InterPro" id="IPR029154">
    <property type="entry name" value="HIBADH-like_NADP-bd"/>
</dbReference>
<dbReference type="VEuPathDB" id="FungiDB:CJI96_0004350"/>
<dbReference type="Pfam" id="PF14833">
    <property type="entry name" value="NAD_binding_11"/>
    <property type="match status" value="1"/>
</dbReference>
<evidence type="ECO:0000313" key="10">
    <source>
        <dbReference type="EMBL" id="KND96312.1"/>
    </source>
</evidence>
<keyword evidence="4" id="KW-0101">Branched-chain amino acid catabolism</keyword>
<organism evidence="10 11">
    <name type="scientific">Candidozyma auris</name>
    <name type="common">Yeast</name>
    <name type="synonym">Candida auris</name>
    <dbReference type="NCBI Taxonomy" id="498019"/>
    <lineage>
        <taxon>Eukaryota</taxon>
        <taxon>Fungi</taxon>
        <taxon>Dikarya</taxon>
        <taxon>Ascomycota</taxon>
        <taxon>Saccharomycotina</taxon>
        <taxon>Pichiomycetes</taxon>
        <taxon>Metschnikowiaceae</taxon>
        <taxon>Candidozyma</taxon>
    </lineage>
</organism>
<comment type="catalytic activity">
    <reaction evidence="7">
        <text>3-hydroxy-2-methylpropanoate + NAD(+) = 2-methyl-3-oxopropanoate + NADH + H(+)</text>
        <dbReference type="Rhea" id="RHEA:17681"/>
        <dbReference type="ChEBI" id="CHEBI:11805"/>
        <dbReference type="ChEBI" id="CHEBI:15378"/>
        <dbReference type="ChEBI" id="CHEBI:57540"/>
        <dbReference type="ChEBI" id="CHEBI:57700"/>
        <dbReference type="ChEBI" id="CHEBI:57945"/>
        <dbReference type="EC" id="1.1.1.31"/>
    </reaction>
</comment>
<evidence type="ECO:0000256" key="7">
    <source>
        <dbReference type="ARBA" id="ARBA00049197"/>
    </source>
</evidence>
<dbReference type="VEuPathDB" id="FungiDB:CJI97_004648"/>
<dbReference type="GO" id="GO:0051287">
    <property type="term" value="F:NAD binding"/>
    <property type="evidence" value="ECO:0007669"/>
    <property type="project" value="InterPro"/>
</dbReference>
<dbReference type="VEuPathDB" id="FungiDB:QG37_07443"/>
<proteinExistence type="inferred from homology"/>
<evidence type="ECO:0000256" key="1">
    <source>
        <dbReference type="ARBA" id="ARBA00005109"/>
    </source>
</evidence>
<gene>
    <name evidence="10" type="ORF">QG37_07443</name>
</gene>